<organism evidence="1 2">
    <name type="scientific">Spiromyces aspiralis</name>
    <dbReference type="NCBI Taxonomy" id="68401"/>
    <lineage>
        <taxon>Eukaryota</taxon>
        <taxon>Fungi</taxon>
        <taxon>Fungi incertae sedis</taxon>
        <taxon>Zoopagomycota</taxon>
        <taxon>Kickxellomycotina</taxon>
        <taxon>Kickxellomycetes</taxon>
        <taxon>Kickxellales</taxon>
        <taxon>Kickxellaceae</taxon>
        <taxon>Spiromyces</taxon>
    </lineage>
</organism>
<evidence type="ECO:0000313" key="2">
    <source>
        <dbReference type="Proteomes" id="UP001145114"/>
    </source>
</evidence>
<keyword evidence="1" id="KW-0378">Hydrolase</keyword>
<proteinExistence type="predicted"/>
<comment type="caution">
    <text evidence="1">The sequence shown here is derived from an EMBL/GenBank/DDBJ whole genome shotgun (WGS) entry which is preliminary data.</text>
</comment>
<dbReference type="EC" id="3.5.4.12" evidence="1"/>
<dbReference type="Proteomes" id="UP001145114">
    <property type="component" value="Unassembled WGS sequence"/>
</dbReference>
<keyword evidence="2" id="KW-1185">Reference proteome</keyword>
<name>A0ACC1HWD9_9FUNG</name>
<gene>
    <name evidence="1" type="primary">ATG7</name>
    <name evidence="1" type="ORF">EV182_000741</name>
</gene>
<dbReference type="EMBL" id="JAMZIH010000057">
    <property type="protein sequence ID" value="KAJ1680073.1"/>
    <property type="molecule type" value="Genomic_DNA"/>
</dbReference>
<sequence>MESQAPTQVLNFQPLRSRVDGEFWSALRAHKLHYAMLSTSRLDIRGHYQCTRPRVRAMLSTAGGDDSRPSVTPQSWFAVDAQPESFNPSASSMGSPPLLGFVPITGHLLNTNTIEEFKQLNRRQLLAEAGQRVHCAIITGQATSDPALLHYFVLLSFGDLKKYRFFYQVGFPALASDPPDRYECYRGTCMPLLTDVYSPVLAAQIIQECCSYIAAVGPAKGCAFALQCREGSFRTLSLSEWESLCTTITTEAEAKAAVVDDGGGEGDPPTIVFIDSSTSDTMPGWTLRNVLAWARCQPCTPKRIRVLCFRDWHGVVPSEDVIAGSIHSRMLVVHVTPAASTQATGPDQLTVVGWDRGGKAKHGINVADLSSTMDPYKVAETSLDLNLKLMRWRVAPDVQLERIAATKCLLLGAGTLGCYVARTLLGWGIRHVTFVDGGKVTFSNPPRQPLFEFDDCLDGGRPKAECAAEKLRRIFPGVTSRGYNLSIPMPGHPMPPSEVDKVRETVTQLDALVAEHDAVFLLTDSRESRWLPTLLGTKHRKRVLCAALGFESFVAMRHGVLPPASSTSEATGVQRLGCYFCNDVVAPQDSLSDRTLDQQCTVTRPGVAPVAAALAVELLVSWVQSPEGLYTAADNGGDDTSREFGSLGRPPHQIRGYLSDFGQHKITGQAYDLCTACSPIILNSYEQDGFDFLQRVFDNMFVPDGDNIDGDQGKQQQLPLSPPPGYNYLESLTGLAKLHQDADALLDDMSIDDEDDTFEDDF</sequence>
<accession>A0ACC1HWD9</accession>
<evidence type="ECO:0000313" key="1">
    <source>
        <dbReference type="EMBL" id="KAJ1680073.1"/>
    </source>
</evidence>
<reference evidence="1" key="1">
    <citation type="submission" date="2022-06" db="EMBL/GenBank/DDBJ databases">
        <title>Phylogenomic reconstructions and comparative analyses of Kickxellomycotina fungi.</title>
        <authorList>
            <person name="Reynolds N.K."/>
            <person name="Stajich J.E."/>
            <person name="Barry K."/>
            <person name="Grigoriev I.V."/>
            <person name="Crous P."/>
            <person name="Smith M.E."/>
        </authorList>
    </citation>
    <scope>NUCLEOTIDE SEQUENCE</scope>
    <source>
        <strain evidence="1">RSA 2271</strain>
    </source>
</reference>
<protein>
    <submittedName>
        <fullName evidence="1">Autophagy protein 7</fullName>
        <ecNumber evidence="1">3.5.4.12</ecNumber>
    </submittedName>
</protein>